<dbReference type="AlphaFoldDB" id="A0A8J5UNG9"/>
<protein>
    <submittedName>
        <fullName evidence="9">Stp1</fullName>
    </submittedName>
</protein>
<keyword evidence="5" id="KW-0378">Hydrolase</keyword>
<dbReference type="GO" id="GO:0005737">
    <property type="term" value="C:cytoplasm"/>
    <property type="evidence" value="ECO:0007669"/>
    <property type="project" value="UniProtKB-SubCell"/>
</dbReference>
<proteinExistence type="inferred from homology"/>
<keyword evidence="10" id="KW-1185">Reference proteome</keyword>
<dbReference type="Pfam" id="PF01451">
    <property type="entry name" value="LMWPc"/>
    <property type="match status" value="1"/>
</dbReference>
<keyword evidence="6" id="KW-0904">Protein phosphatase</keyword>
<reference evidence="9 10" key="1">
    <citation type="journal article" date="2021" name="DNA Res.">
        <title>Genome analysis of Candida subhashii reveals its hybrid nature and dual mitochondrial genome conformations.</title>
        <authorList>
            <person name="Mixao V."/>
            <person name="Hegedusova E."/>
            <person name="Saus E."/>
            <person name="Pryszcz L.P."/>
            <person name="Cillingova A."/>
            <person name="Nosek J."/>
            <person name="Gabaldon T."/>
        </authorList>
    </citation>
    <scope>NUCLEOTIDE SEQUENCE [LARGE SCALE GENOMIC DNA]</scope>
    <source>
        <strain evidence="9 10">CBS 10753</strain>
    </source>
</reference>
<dbReference type="OrthoDB" id="3388at2759"/>
<dbReference type="GeneID" id="73469697"/>
<comment type="similarity">
    <text evidence="3">Belongs to the low molecular weight phosphotyrosine protein phosphatase family.</text>
</comment>
<dbReference type="PANTHER" id="PTHR11717:SF7">
    <property type="entry name" value="LOW MOLECULAR WEIGHT PHOSPHOTYROSINE PROTEIN PHOSPHATASE"/>
    <property type="match status" value="1"/>
</dbReference>
<dbReference type="GO" id="GO:0004725">
    <property type="term" value="F:protein tyrosine phosphatase activity"/>
    <property type="evidence" value="ECO:0007669"/>
    <property type="project" value="UniProtKB-EC"/>
</dbReference>
<sequence length="169" mass="19298">MTVKFKPEDKQISVAFVCLGNICRSPMAEAVFKHRVNELGYSQYFKKIDSFGTAAYHVGSNPDSRSAKTCRKHGVPVSHSAQQIHHSDFKNFDYVIGMDTSNLSDLKYMKPRDSKTVVELFGNWNTKDSGFQNIVDDPYYGGIDGFEYNFRQICHFSDEFLKREIGSLE</sequence>
<dbReference type="CDD" id="cd16343">
    <property type="entry name" value="LMWPTP"/>
    <property type="match status" value="1"/>
</dbReference>
<name>A0A8J5UNG9_9ASCO</name>
<dbReference type="GO" id="GO:0003993">
    <property type="term" value="F:acid phosphatase activity"/>
    <property type="evidence" value="ECO:0007669"/>
    <property type="project" value="UniProtKB-EC"/>
</dbReference>
<evidence type="ECO:0000256" key="4">
    <source>
        <dbReference type="ARBA" id="ARBA00022490"/>
    </source>
</evidence>
<evidence type="ECO:0000256" key="1">
    <source>
        <dbReference type="ARBA" id="ARBA00000032"/>
    </source>
</evidence>
<comment type="catalytic activity">
    <reaction evidence="7">
        <text>O-phospho-L-tyrosyl-[protein] + H2O = L-tyrosyl-[protein] + phosphate</text>
        <dbReference type="Rhea" id="RHEA:10684"/>
        <dbReference type="Rhea" id="RHEA-COMP:10136"/>
        <dbReference type="Rhea" id="RHEA-COMP:20101"/>
        <dbReference type="ChEBI" id="CHEBI:15377"/>
        <dbReference type="ChEBI" id="CHEBI:43474"/>
        <dbReference type="ChEBI" id="CHEBI:46858"/>
        <dbReference type="ChEBI" id="CHEBI:61978"/>
        <dbReference type="EC" id="3.1.3.48"/>
    </reaction>
</comment>
<accession>A0A8J5UNG9</accession>
<evidence type="ECO:0000313" key="10">
    <source>
        <dbReference type="Proteomes" id="UP000694255"/>
    </source>
</evidence>
<feature type="domain" description="Phosphotyrosine protein phosphatase I" evidence="8">
    <location>
        <begin position="12"/>
        <end position="163"/>
    </location>
</feature>
<dbReference type="PANTHER" id="PTHR11717">
    <property type="entry name" value="LOW MOLECULAR WEIGHT PROTEIN TYROSINE PHOSPHATASE"/>
    <property type="match status" value="1"/>
</dbReference>
<keyword evidence="4" id="KW-0963">Cytoplasm</keyword>
<evidence type="ECO:0000256" key="3">
    <source>
        <dbReference type="ARBA" id="ARBA00011063"/>
    </source>
</evidence>
<dbReference type="Proteomes" id="UP000694255">
    <property type="component" value="Unassembled WGS sequence"/>
</dbReference>
<organism evidence="9 10">
    <name type="scientific">[Candida] subhashii</name>
    <dbReference type="NCBI Taxonomy" id="561895"/>
    <lineage>
        <taxon>Eukaryota</taxon>
        <taxon>Fungi</taxon>
        <taxon>Dikarya</taxon>
        <taxon>Ascomycota</taxon>
        <taxon>Saccharomycotina</taxon>
        <taxon>Pichiomycetes</taxon>
        <taxon>Debaryomycetaceae</taxon>
        <taxon>Spathaspora</taxon>
    </lineage>
</organism>
<comment type="catalytic activity">
    <reaction evidence="1">
        <text>a phosphate monoester + H2O = an alcohol + phosphate</text>
        <dbReference type="Rhea" id="RHEA:15017"/>
        <dbReference type="ChEBI" id="CHEBI:15377"/>
        <dbReference type="ChEBI" id="CHEBI:30879"/>
        <dbReference type="ChEBI" id="CHEBI:43474"/>
        <dbReference type="ChEBI" id="CHEBI:67140"/>
        <dbReference type="EC" id="3.1.3.2"/>
    </reaction>
</comment>
<dbReference type="SMART" id="SM00226">
    <property type="entry name" value="LMWPc"/>
    <property type="match status" value="1"/>
</dbReference>
<dbReference type="RefSeq" id="XP_049263879.1">
    <property type="nucleotide sequence ID" value="XM_049406695.1"/>
</dbReference>
<dbReference type="InterPro" id="IPR023485">
    <property type="entry name" value="Ptyr_pPase"/>
</dbReference>
<gene>
    <name evidence="9" type="ORF">J8A68_002896</name>
</gene>
<evidence type="ECO:0000256" key="7">
    <source>
        <dbReference type="ARBA" id="ARBA00051722"/>
    </source>
</evidence>
<evidence type="ECO:0000259" key="8">
    <source>
        <dbReference type="SMART" id="SM00226"/>
    </source>
</evidence>
<comment type="subcellular location">
    <subcellularLocation>
        <location evidence="2">Cytoplasm</location>
    </subcellularLocation>
</comment>
<comment type="caution">
    <text evidence="9">The sequence shown here is derived from an EMBL/GenBank/DDBJ whole genome shotgun (WGS) entry which is preliminary data.</text>
</comment>
<dbReference type="InterPro" id="IPR050438">
    <property type="entry name" value="LMW_PTPase"/>
</dbReference>
<dbReference type="FunFam" id="3.40.50.2300:FF:000105">
    <property type="entry name" value="Low molecular weight phosphotyrosine protein"/>
    <property type="match status" value="1"/>
</dbReference>
<evidence type="ECO:0000256" key="2">
    <source>
        <dbReference type="ARBA" id="ARBA00004496"/>
    </source>
</evidence>
<evidence type="ECO:0000313" key="9">
    <source>
        <dbReference type="EMBL" id="KAG7663647.1"/>
    </source>
</evidence>
<evidence type="ECO:0000256" key="5">
    <source>
        <dbReference type="ARBA" id="ARBA00022801"/>
    </source>
</evidence>
<evidence type="ECO:0000256" key="6">
    <source>
        <dbReference type="ARBA" id="ARBA00022912"/>
    </source>
</evidence>
<dbReference type="EMBL" id="JAGSYN010000125">
    <property type="protein sequence ID" value="KAG7663647.1"/>
    <property type="molecule type" value="Genomic_DNA"/>
</dbReference>